<accession>A0A6B0U6D2</accession>
<organism evidence="2">
    <name type="scientific">Ixodes ricinus</name>
    <name type="common">Common tick</name>
    <name type="synonym">Acarus ricinus</name>
    <dbReference type="NCBI Taxonomy" id="34613"/>
    <lineage>
        <taxon>Eukaryota</taxon>
        <taxon>Metazoa</taxon>
        <taxon>Ecdysozoa</taxon>
        <taxon>Arthropoda</taxon>
        <taxon>Chelicerata</taxon>
        <taxon>Arachnida</taxon>
        <taxon>Acari</taxon>
        <taxon>Parasitiformes</taxon>
        <taxon>Ixodida</taxon>
        <taxon>Ixodoidea</taxon>
        <taxon>Ixodidae</taxon>
        <taxon>Ixodinae</taxon>
        <taxon>Ixodes</taxon>
    </lineage>
</organism>
<proteinExistence type="predicted"/>
<dbReference type="EMBL" id="GIFC01001693">
    <property type="protein sequence ID" value="MXU83776.1"/>
    <property type="molecule type" value="Transcribed_RNA"/>
</dbReference>
<feature type="chain" id="PRO_5025370057" evidence="1">
    <location>
        <begin position="21"/>
        <end position="77"/>
    </location>
</feature>
<name>A0A6B0U6D2_IXORI</name>
<evidence type="ECO:0000256" key="1">
    <source>
        <dbReference type="SAM" id="SignalP"/>
    </source>
</evidence>
<sequence length="77" mass="8440">MAIFSLWLFTTGALYSNVISDRVQYLYIYIYLHIQGVSGNSGQIAPAKTAHSNEGGLVLFWSWAGGPFGRIVQVGDD</sequence>
<protein>
    <submittedName>
        <fullName evidence="2">Putative secreted protein</fullName>
    </submittedName>
</protein>
<dbReference type="AlphaFoldDB" id="A0A6B0U6D2"/>
<feature type="signal peptide" evidence="1">
    <location>
        <begin position="1"/>
        <end position="20"/>
    </location>
</feature>
<evidence type="ECO:0000313" key="2">
    <source>
        <dbReference type="EMBL" id="MXU83776.1"/>
    </source>
</evidence>
<keyword evidence="1" id="KW-0732">Signal</keyword>
<reference evidence="2" key="1">
    <citation type="submission" date="2019-12" db="EMBL/GenBank/DDBJ databases">
        <title>An insight into the sialome of adult female Ixodes ricinus ticks feeding for 6 days.</title>
        <authorList>
            <person name="Perner J."/>
            <person name="Ribeiro J.M.C."/>
        </authorList>
    </citation>
    <scope>NUCLEOTIDE SEQUENCE</scope>
    <source>
        <strain evidence="2">Semi-engorged</strain>
        <tissue evidence="2">Salivary glands</tissue>
    </source>
</reference>